<evidence type="ECO:0000313" key="3">
    <source>
        <dbReference type="EMBL" id="MFC6904155.1"/>
    </source>
</evidence>
<dbReference type="InterPro" id="IPR012340">
    <property type="entry name" value="NA-bd_OB-fold"/>
</dbReference>
<dbReference type="InterPro" id="IPR038763">
    <property type="entry name" value="DHH_sf"/>
</dbReference>
<dbReference type="InterPro" id="IPR003029">
    <property type="entry name" value="S1_domain"/>
</dbReference>
<feature type="compositionally biased region" description="Polar residues" evidence="1">
    <location>
        <begin position="207"/>
        <end position="220"/>
    </location>
</feature>
<dbReference type="InterPro" id="IPR004365">
    <property type="entry name" value="NA-bd_OB_tRNA"/>
</dbReference>
<evidence type="ECO:0000259" key="2">
    <source>
        <dbReference type="PROSITE" id="PS50126"/>
    </source>
</evidence>
<dbReference type="PROSITE" id="PS50126">
    <property type="entry name" value="S1"/>
    <property type="match status" value="1"/>
</dbReference>
<accession>A0ABD5V4I4</accession>
<feature type="domain" description="S1 motif" evidence="2">
    <location>
        <begin position="38"/>
        <end position="105"/>
    </location>
</feature>
<dbReference type="Pfam" id="PF01336">
    <property type="entry name" value="tRNA_anti-codon"/>
    <property type="match status" value="1"/>
</dbReference>
<dbReference type="SUPFAM" id="SSF64182">
    <property type="entry name" value="DHH phosphoesterases"/>
    <property type="match status" value="1"/>
</dbReference>
<feature type="region of interest" description="Disordered" evidence="1">
    <location>
        <begin position="114"/>
        <end position="236"/>
    </location>
</feature>
<feature type="compositionally biased region" description="Acidic residues" evidence="1">
    <location>
        <begin position="137"/>
        <end position="201"/>
    </location>
</feature>
<dbReference type="Gene3D" id="2.40.50.140">
    <property type="entry name" value="Nucleic acid-binding proteins"/>
    <property type="match status" value="1"/>
</dbReference>
<dbReference type="CDD" id="cd04487">
    <property type="entry name" value="RecJ_OBF2_like"/>
    <property type="match status" value="1"/>
</dbReference>
<dbReference type="Pfam" id="PF00575">
    <property type="entry name" value="S1"/>
    <property type="match status" value="1"/>
</dbReference>
<reference evidence="3 4" key="1">
    <citation type="journal article" date="2019" name="Int. J. Syst. Evol. Microbiol.">
        <title>The Global Catalogue of Microorganisms (GCM) 10K type strain sequencing project: providing services to taxonomists for standard genome sequencing and annotation.</title>
        <authorList>
            <consortium name="The Broad Institute Genomics Platform"/>
            <consortium name="The Broad Institute Genome Sequencing Center for Infectious Disease"/>
            <person name="Wu L."/>
            <person name="Ma J."/>
        </authorList>
    </citation>
    <scope>NUCLEOTIDE SEQUENCE [LARGE SCALE GENOMIC DNA]</scope>
    <source>
        <strain evidence="3 4">CGMCC 1.3240</strain>
    </source>
</reference>
<feature type="compositionally biased region" description="Basic and acidic residues" evidence="1">
    <location>
        <begin position="114"/>
        <end position="126"/>
    </location>
</feature>
<keyword evidence="4" id="KW-1185">Reference proteome</keyword>
<sequence>MGQCIICGTSVDGVVCRSHQEDVAFRFTGNRPEQLTNGRFYEGSVDGFADFGVFVDIGDSVTGLLHRSELDRRLESLDWDEGDTVYVQVTGVQDNGNVDLAWSIRQSPREFRGEVIDSPEGDHLPDDEGNGSGATEPEPEEAPPTEVDDEPAAEPGDEPEAEADVEAGGEPEGEVETDDEATVEADDEPTAEPESESDGEPADASANGGTDSVGSASTTAEPIETGPPERVTVEGLEESIGERIRIEGRVVDVRQTGGPTIFEVRDETGVAECAAFKEAGVRAYPEVESGDLIRLTGEVERRRGGVQVETESLKPLVEADAEAVVQRLDDALDAEAQPDGIEVLAEDPTVADHREEIADAAGAIRRAVIESRPIVLRHSATADGYVAGAAIERAVLPLVREQHDRDDAVYHYFDRQPLEDEDYDMGAATSDVTRMLDNRERHDEKLPLVVLVDTGSTAESRDGIELLDVYDVEHLVIDADAGFETSDLTEGVVPGADDDRVTTTVLAANVACGVGDVREEIAHLPAVSYWEEAPEAYAELASEAGYDADTARELREAVALEAYYQSYEDKRELIADLLFAGDDDVRSLASHVSEQFRAKLDEELETVRPHLETHELEGITVATLDTDAFTHRFDFPPTELLLDALFRDLHGEADRLAVVGLDEADLQVRSTETIDVRELGERVAERVPEGGVLTAGVRRGRLSFLIGERESVREATVEEAAALAADA</sequence>
<dbReference type="Gene3D" id="2.40.50.1010">
    <property type="match status" value="1"/>
</dbReference>
<dbReference type="EMBL" id="JBHSXQ010000001">
    <property type="protein sequence ID" value="MFC6904155.1"/>
    <property type="molecule type" value="Genomic_DNA"/>
</dbReference>
<comment type="caution">
    <text evidence="3">The sequence shown here is derived from an EMBL/GenBank/DDBJ whole genome shotgun (WGS) entry which is preliminary data.</text>
</comment>
<gene>
    <name evidence="3" type="ORF">ACFQGH_02950</name>
</gene>
<proteinExistence type="predicted"/>
<dbReference type="Proteomes" id="UP001596312">
    <property type="component" value="Unassembled WGS sequence"/>
</dbReference>
<dbReference type="AlphaFoldDB" id="A0ABD5V4I4"/>
<dbReference type="SUPFAM" id="SSF50249">
    <property type="entry name" value="Nucleic acid-binding proteins"/>
    <property type="match status" value="2"/>
</dbReference>
<name>A0ABD5V4I4_9EURY</name>
<dbReference type="SMART" id="SM00316">
    <property type="entry name" value="S1"/>
    <property type="match status" value="1"/>
</dbReference>
<evidence type="ECO:0000256" key="1">
    <source>
        <dbReference type="SAM" id="MobiDB-lite"/>
    </source>
</evidence>
<organism evidence="3 4">
    <name type="scientific">Halalkalicoccus tibetensis</name>
    <dbReference type="NCBI Taxonomy" id="175632"/>
    <lineage>
        <taxon>Archaea</taxon>
        <taxon>Methanobacteriati</taxon>
        <taxon>Methanobacteriota</taxon>
        <taxon>Stenosarchaea group</taxon>
        <taxon>Halobacteria</taxon>
        <taxon>Halobacteriales</taxon>
        <taxon>Halococcaceae</taxon>
        <taxon>Halalkalicoccus</taxon>
    </lineage>
</organism>
<protein>
    <submittedName>
        <fullName evidence="3">OB-fold nucleic acid binding domain-containing protein</fullName>
    </submittedName>
</protein>
<evidence type="ECO:0000313" key="4">
    <source>
        <dbReference type="Proteomes" id="UP001596312"/>
    </source>
</evidence>
<dbReference type="RefSeq" id="WP_340602666.1">
    <property type="nucleotide sequence ID" value="NZ_JBBMXV010000001.1"/>
</dbReference>